<evidence type="ECO:0000259" key="4">
    <source>
        <dbReference type="Pfam" id="PF00370"/>
    </source>
</evidence>
<dbReference type="HOGENOM" id="CLU_009281_3_4_0"/>
<evidence type="ECO:0000259" key="5">
    <source>
        <dbReference type="Pfam" id="PF02782"/>
    </source>
</evidence>
<protein>
    <submittedName>
        <fullName evidence="6">Carbohydrate kinase, FGGY</fullName>
    </submittedName>
</protein>
<dbReference type="GO" id="GO:0005975">
    <property type="term" value="P:carbohydrate metabolic process"/>
    <property type="evidence" value="ECO:0007669"/>
    <property type="project" value="InterPro"/>
</dbReference>
<evidence type="ECO:0000256" key="1">
    <source>
        <dbReference type="ARBA" id="ARBA00009156"/>
    </source>
</evidence>
<dbReference type="Pfam" id="PF02782">
    <property type="entry name" value="FGGY_C"/>
    <property type="match status" value="1"/>
</dbReference>
<dbReference type="Gene3D" id="3.30.420.40">
    <property type="match status" value="2"/>
</dbReference>
<dbReference type="InterPro" id="IPR050406">
    <property type="entry name" value="FGGY_Carb_Kinase"/>
</dbReference>
<evidence type="ECO:0000313" key="7">
    <source>
        <dbReference type="Proteomes" id="UP000006804"/>
    </source>
</evidence>
<accession>F7YTX7</accession>
<comment type="similarity">
    <text evidence="1">Belongs to the FGGY kinase family.</text>
</comment>
<dbReference type="KEGG" id="tta:Theth_1367"/>
<dbReference type="InterPro" id="IPR018484">
    <property type="entry name" value="FGGY_N"/>
</dbReference>
<dbReference type="EMBL" id="CP002351">
    <property type="protein sequence ID" value="AEH51430.1"/>
    <property type="molecule type" value="Genomic_DNA"/>
</dbReference>
<dbReference type="Pfam" id="PF00370">
    <property type="entry name" value="FGGY_N"/>
    <property type="match status" value="1"/>
</dbReference>
<dbReference type="eggNOG" id="COG1070">
    <property type="taxonomic scope" value="Bacteria"/>
</dbReference>
<evidence type="ECO:0000256" key="3">
    <source>
        <dbReference type="ARBA" id="ARBA00022777"/>
    </source>
</evidence>
<feature type="domain" description="Carbohydrate kinase FGGY C-terminal" evidence="5">
    <location>
        <begin position="265"/>
        <end position="457"/>
    </location>
</feature>
<feature type="domain" description="Carbohydrate kinase FGGY N-terminal" evidence="4">
    <location>
        <begin position="6"/>
        <end position="248"/>
    </location>
</feature>
<proteinExistence type="inferred from homology"/>
<dbReference type="InterPro" id="IPR018485">
    <property type="entry name" value="FGGY_C"/>
</dbReference>
<dbReference type="PATRIC" id="fig|688269.3.peg.1407"/>
<dbReference type="PIRSF" id="PIRSF000538">
    <property type="entry name" value="GlpK"/>
    <property type="match status" value="1"/>
</dbReference>
<dbReference type="CDD" id="cd07779">
    <property type="entry name" value="ASKHA_NBD_FGGY_YgcE-like"/>
    <property type="match status" value="1"/>
</dbReference>
<sequence length="519" mass="59047">MGKETVLAIDCGTQSLRVMLFDSNGRLVDLHKHTYAEPYFSPKPGWAEQDLSVYVKALQEGCKVVSERSPQAWKNVQAVVVTTQRDTCVCVDKEGNPLRPAILWLDQRMARYDAKLPWYYQLGFKIVGMDKAAKISFKKCKANWLRQNEPEIWKKTEKFLLLSGWFHYLLTKKYVDSIANQIGHIPFDYKRHTWADPRDFHSYLFPIEREKLPELVQPGTIFGNITKEASNLTGIKEGTPVVAAGSDKGCETLAAGCLEESMGCASLGTTLTIQITTKRYMEPIKFMPPYPAVVPKHYNPEVEIFRGFWMITWFKKEFALYEEALAQKNGLSTEDLLEHQAILQTCPGSVGLIVQPYWGAGLKMPEARGAIIGFGQMHNKAYLYRAIIEGLSYALRDGIEKIEKVSKVKMKKIVVTGGASKSEFVCQTIADVTGRQVLRMETQEAAGLGASMVGFYGLRYFSIFEEAVKNMSRYEKAFEPNLENTKVYQELYEKVYKALYPKLRPLYKRLQRITGYPEC</sequence>
<keyword evidence="3 6" id="KW-0418">Kinase</keyword>
<evidence type="ECO:0000256" key="2">
    <source>
        <dbReference type="ARBA" id="ARBA00022679"/>
    </source>
</evidence>
<organism evidence="6 7">
    <name type="scientific">Pseudothermotoga thermarum DSM 5069</name>
    <dbReference type="NCBI Taxonomy" id="688269"/>
    <lineage>
        <taxon>Bacteria</taxon>
        <taxon>Thermotogati</taxon>
        <taxon>Thermotogota</taxon>
        <taxon>Thermotogae</taxon>
        <taxon>Thermotogales</taxon>
        <taxon>Thermotogaceae</taxon>
        <taxon>Pseudothermotoga</taxon>
    </lineage>
</organism>
<dbReference type="STRING" id="688269.Theth_1367"/>
<dbReference type="PANTHER" id="PTHR43095:SF5">
    <property type="entry name" value="XYLULOSE KINASE"/>
    <property type="match status" value="1"/>
</dbReference>
<evidence type="ECO:0000313" key="6">
    <source>
        <dbReference type="EMBL" id="AEH51430.1"/>
    </source>
</evidence>
<reference evidence="6 7" key="1">
    <citation type="submission" date="2010-11" db="EMBL/GenBank/DDBJ databases">
        <title>The complete genome of Thermotoga thermarum DSM 5069.</title>
        <authorList>
            <consortium name="US DOE Joint Genome Institute (JGI-PGF)"/>
            <person name="Lucas S."/>
            <person name="Copeland A."/>
            <person name="Lapidus A."/>
            <person name="Bruce D."/>
            <person name="Goodwin L."/>
            <person name="Pitluck S."/>
            <person name="Kyrpides N."/>
            <person name="Mavromatis K."/>
            <person name="Ivanova N."/>
            <person name="Zeytun A."/>
            <person name="Brettin T."/>
            <person name="Detter J.C."/>
            <person name="Tapia R."/>
            <person name="Han C."/>
            <person name="Land M."/>
            <person name="Hauser L."/>
            <person name="Markowitz V."/>
            <person name="Cheng J.-F."/>
            <person name="Hugenholtz P."/>
            <person name="Woyke T."/>
            <person name="Wu D."/>
            <person name="Spring S."/>
            <person name="Schroeder M."/>
            <person name="Brambilla E."/>
            <person name="Klenk H.-P."/>
            <person name="Eisen J.A."/>
        </authorList>
    </citation>
    <scope>NUCLEOTIDE SEQUENCE [LARGE SCALE GENOMIC DNA]</scope>
    <source>
        <strain evidence="6 7">DSM 5069</strain>
    </source>
</reference>
<dbReference type="AlphaFoldDB" id="F7YTX7"/>
<dbReference type="InterPro" id="IPR043129">
    <property type="entry name" value="ATPase_NBD"/>
</dbReference>
<gene>
    <name evidence="6" type="ORF">Theth_1367</name>
</gene>
<dbReference type="SUPFAM" id="SSF53067">
    <property type="entry name" value="Actin-like ATPase domain"/>
    <property type="match status" value="2"/>
</dbReference>
<keyword evidence="7" id="KW-1185">Reference proteome</keyword>
<name>F7YTX7_9THEM</name>
<dbReference type="OrthoDB" id="39631at2"/>
<dbReference type="GO" id="GO:0016301">
    <property type="term" value="F:kinase activity"/>
    <property type="evidence" value="ECO:0007669"/>
    <property type="project" value="UniProtKB-KW"/>
</dbReference>
<dbReference type="InterPro" id="IPR000577">
    <property type="entry name" value="Carb_kinase_FGGY"/>
</dbReference>
<keyword evidence="2" id="KW-0808">Transferase</keyword>
<dbReference type="Proteomes" id="UP000006804">
    <property type="component" value="Chromosome"/>
</dbReference>
<dbReference type="RefSeq" id="WP_013932645.1">
    <property type="nucleotide sequence ID" value="NC_015707.1"/>
</dbReference>
<dbReference type="PANTHER" id="PTHR43095">
    <property type="entry name" value="SUGAR KINASE"/>
    <property type="match status" value="1"/>
</dbReference>